<sequence length="278" mass="30413">MNRNKFKTYMMAIGAIFKKDMKIFFSYRVNAILSILEPIIWVVPVYFLSKSFQIGGENIGFAQYTGTTDYMGFLVMGSIVASFVSAVLWSMGFSLKNEMDVGVIESNWLTPVPLWVQLVGRSIFSLVSTTVSTLIVAFLIWLLFGFSISGSILSSIATLIPLLIGLYGLGFGIAGLVLITNNANNIIDITNATLNMICGSEFPVTVLPKGILAVSLIIPLTYGFDSIRGILLGTQTLLPIHTEQLILILSMGISIFLGIFILNKIERCCKTIGNIGFH</sequence>
<protein>
    <recommendedName>
        <fullName evidence="5">Transport permease protein</fullName>
    </recommendedName>
</protein>
<dbReference type="InterPro" id="IPR000412">
    <property type="entry name" value="ABC_2_transport"/>
</dbReference>
<dbReference type="AlphaFoldDB" id="A0A1M5SJ53"/>
<dbReference type="Proteomes" id="UP000184389">
    <property type="component" value="Unassembled WGS sequence"/>
</dbReference>
<evidence type="ECO:0000256" key="4">
    <source>
        <dbReference type="ARBA" id="ARBA00023136"/>
    </source>
</evidence>
<feature type="transmembrane region" description="Helical" evidence="5">
    <location>
        <begin position="156"/>
        <end position="181"/>
    </location>
</feature>
<dbReference type="RefSeq" id="WP_072742658.1">
    <property type="nucleotide sequence ID" value="NZ_FQXR01000002.1"/>
</dbReference>
<feature type="transmembrane region" description="Helical" evidence="5">
    <location>
        <begin position="27"/>
        <end position="48"/>
    </location>
</feature>
<reference evidence="7 8" key="1">
    <citation type="submission" date="2016-11" db="EMBL/GenBank/DDBJ databases">
        <authorList>
            <person name="Jaros S."/>
            <person name="Januszkiewicz K."/>
            <person name="Wedrychowicz H."/>
        </authorList>
    </citation>
    <scope>NUCLEOTIDE SEQUENCE [LARGE SCALE GENOMIC DNA]</scope>
    <source>
        <strain evidence="7 8">DSM 13106</strain>
    </source>
</reference>
<evidence type="ECO:0000256" key="2">
    <source>
        <dbReference type="ARBA" id="ARBA00022692"/>
    </source>
</evidence>
<comment type="subcellular location">
    <subcellularLocation>
        <location evidence="5">Cell membrane</location>
        <topology evidence="5">Multi-pass membrane protein</topology>
    </subcellularLocation>
    <subcellularLocation>
        <location evidence="1">Membrane</location>
        <topology evidence="1">Multi-pass membrane protein</topology>
    </subcellularLocation>
</comment>
<dbReference type="PIRSF" id="PIRSF006648">
    <property type="entry name" value="DrrB"/>
    <property type="match status" value="1"/>
</dbReference>
<feature type="transmembrane region" description="Helical" evidence="5">
    <location>
        <begin position="123"/>
        <end position="144"/>
    </location>
</feature>
<name>A0A1M5SJ53_9FIRM</name>
<feature type="transmembrane region" description="Helical" evidence="5">
    <location>
        <begin position="202"/>
        <end position="224"/>
    </location>
</feature>
<dbReference type="GO" id="GO:0043190">
    <property type="term" value="C:ATP-binding cassette (ABC) transporter complex"/>
    <property type="evidence" value="ECO:0007669"/>
    <property type="project" value="InterPro"/>
</dbReference>
<dbReference type="EMBL" id="FQXR01000002">
    <property type="protein sequence ID" value="SHH38617.1"/>
    <property type="molecule type" value="Genomic_DNA"/>
</dbReference>
<keyword evidence="4 5" id="KW-0472">Membrane</keyword>
<dbReference type="PANTHER" id="PTHR43229">
    <property type="entry name" value="NODULATION PROTEIN J"/>
    <property type="match status" value="1"/>
</dbReference>
<evidence type="ECO:0000313" key="8">
    <source>
        <dbReference type="Proteomes" id="UP000184389"/>
    </source>
</evidence>
<evidence type="ECO:0000256" key="5">
    <source>
        <dbReference type="RuleBase" id="RU361157"/>
    </source>
</evidence>
<dbReference type="InterPro" id="IPR013525">
    <property type="entry name" value="ABC2_TM"/>
</dbReference>
<accession>A0A1M5SJ53</accession>
<evidence type="ECO:0000313" key="7">
    <source>
        <dbReference type="EMBL" id="SHH38617.1"/>
    </source>
</evidence>
<keyword evidence="8" id="KW-1185">Reference proteome</keyword>
<keyword evidence="5" id="KW-1003">Cell membrane</keyword>
<dbReference type="PANTHER" id="PTHR43229:SF2">
    <property type="entry name" value="NODULATION PROTEIN J"/>
    <property type="match status" value="1"/>
</dbReference>
<organism evidence="7 8">
    <name type="scientific">Sporanaerobacter acetigenes DSM 13106</name>
    <dbReference type="NCBI Taxonomy" id="1123281"/>
    <lineage>
        <taxon>Bacteria</taxon>
        <taxon>Bacillati</taxon>
        <taxon>Bacillota</taxon>
        <taxon>Tissierellia</taxon>
        <taxon>Tissierellales</taxon>
        <taxon>Sporanaerobacteraceae</taxon>
        <taxon>Sporanaerobacter</taxon>
    </lineage>
</organism>
<evidence type="ECO:0000259" key="6">
    <source>
        <dbReference type="PROSITE" id="PS51012"/>
    </source>
</evidence>
<comment type="similarity">
    <text evidence="5">Belongs to the ABC-2 integral membrane protein family.</text>
</comment>
<evidence type="ECO:0000256" key="1">
    <source>
        <dbReference type="ARBA" id="ARBA00004141"/>
    </source>
</evidence>
<dbReference type="OrthoDB" id="1706043at2"/>
<keyword evidence="5" id="KW-0813">Transport</keyword>
<dbReference type="PROSITE" id="PS51012">
    <property type="entry name" value="ABC_TM2"/>
    <property type="match status" value="1"/>
</dbReference>
<keyword evidence="3 5" id="KW-1133">Transmembrane helix</keyword>
<keyword evidence="2 5" id="KW-0812">Transmembrane</keyword>
<gene>
    <name evidence="7" type="ORF">SAMN02745180_00190</name>
</gene>
<feature type="domain" description="ABC transmembrane type-2" evidence="6">
    <location>
        <begin position="29"/>
        <end position="265"/>
    </location>
</feature>
<feature type="transmembrane region" description="Helical" evidence="5">
    <location>
        <begin position="244"/>
        <end position="262"/>
    </location>
</feature>
<evidence type="ECO:0000256" key="3">
    <source>
        <dbReference type="ARBA" id="ARBA00022989"/>
    </source>
</evidence>
<dbReference type="InterPro" id="IPR047817">
    <property type="entry name" value="ABC2_TM_bact-type"/>
</dbReference>
<feature type="transmembrane region" description="Helical" evidence="5">
    <location>
        <begin position="70"/>
        <end position="89"/>
    </location>
</feature>
<dbReference type="STRING" id="1123281.SAMN02745180_00190"/>
<dbReference type="InterPro" id="IPR051784">
    <property type="entry name" value="Nod_factor_ABC_transporter"/>
</dbReference>
<proteinExistence type="inferred from homology"/>
<dbReference type="GO" id="GO:0140359">
    <property type="term" value="F:ABC-type transporter activity"/>
    <property type="evidence" value="ECO:0007669"/>
    <property type="project" value="InterPro"/>
</dbReference>
<dbReference type="Pfam" id="PF01061">
    <property type="entry name" value="ABC2_membrane"/>
    <property type="match status" value="1"/>
</dbReference>